<dbReference type="Proteomes" id="UP000604825">
    <property type="component" value="Unassembled WGS sequence"/>
</dbReference>
<organism evidence="2 3">
    <name type="scientific">Miscanthus lutarioriparius</name>
    <dbReference type="NCBI Taxonomy" id="422564"/>
    <lineage>
        <taxon>Eukaryota</taxon>
        <taxon>Viridiplantae</taxon>
        <taxon>Streptophyta</taxon>
        <taxon>Embryophyta</taxon>
        <taxon>Tracheophyta</taxon>
        <taxon>Spermatophyta</taxon>
        <taxon>Magnoliopsida</taxon>
        <taxon>Liliopsida</taxon>
        <taxon>Poales</taxon>
        <taxon>Poaceae</taxon>
        <taxon>PACMAD clade</taxon>
        <taxon>Panicoideae</taxon>
        <taxon>Andropogonodae</taxon>
        <taxon>Andropogoneae</taxon>
        <taxon>Saccharinae</taxon>
        <taxon>Miscanthus</taxon>
    </lineage>
</organism>
<dbReference type="EMBL" id="CAJGYO010000014">
    <property type="protein sequence ID" value="CAD6269237.1"/>
    <property type="molecule type" value="Genomic_DNA"/>
</dbReference>
<name>A0A811RH99_9POAL</name>
<gene>
    <name evidence="2" type="ORF">NCGR_LOCUS52542</name>
</gene>
<reference evidence="2" key="1">
    <citation type="submission" date="2020-10" db="EMBL/GenBank/DDBJ databases">
        <authorList>
            <person name="Han B."/>
            <person name="Lu T."/>
            <person name="Zhao Q."/>
            <person name="Huang X."/>
            <person name="Zhao Y."/>
        </authorList>
    </citation>
    <scope>NUCLEOTIDE SEQUENCE</scope>
</reference>
<dbReference type="AlphaFoldDB" id="A0A811RH99"/>
<protein>
    <submittedName>
        <fullName evidence="2">Uncharacterized protein</fullName>
    </submittedName>
</protein>
<evidence type="ECO:0000256" key="1">
    <source>
        <dbReference type="SAM" id="MobiDB-lite"/>
    </source>
</evidence>
<evidence type="ECO:0000313" key="2">
    <source>
        <dbReference type="EMBL" id="CAD6269237.1"/>
    </source>
</evidence>
<evidence type="ECO:0000313" key="3">
    <source>
        <dbReference type="Proteomes" id="UP000604825"/>
    </source>
</evidence>
<sequence length="121" mass="13120">MEYPPSPLSLRRGGPCSQSRIDDGAWGSPRHQVVLRLALPGGRKRGARAESNPVAASARVSPTCSPALCFPDSLLLLRFHNLLGQGHGGTVVNLQPRMVTVDVQDYKYASMCYSPYPAYAH</sequence>
<accession>A0A811RH99</accession>
<comment type="caution">
    <text evidence="2">The sequence shown here is derived from an EMBL/GenBank/DDBJ whole genome shotgun (WGS) entry which is preliminary data.</text>
</comment>
<proteinExistence type="predicted"/>
<feature type="region of interest" description="Disordered" evidence="1">
    <location>
        <begin position="1"/>
        <end position="24"/>
    </location>
</feature>
<keyword evidence="3" id="KW-1185">Reference proteome</keyword>